<dbReference type="SMART" id="SM00257">
    <property type="entry name" value="LysM"/>
    <property type="match status" value="1"/>
</dbReference>
<feature type="compositionally biased region" description="Polar residues" evidence="1">
    <location>
        <begin position="179"/>
        <end position="190"/>
    </location>
</feature>
<name>A0A916QYI8_9RHOB</name>
<feature type="domain" description="LysM" evidence="3">
    <location>
        <begin position="488"/>
        <end position="537"/>
    </location>
</feature>
<dbReference type="InterPro" id="IPR018392">
    <property type="entry name" value="LysM"/>
</dbReference>
<evidence type="ECO:0000256" key="2">
    <source>
        <dbReference type="SAM" id="Phobius"/>
    </source>
</evidence>
<keyword evidence="5" id="KW-1185">Reference proteome</keyword>
<dbReference type="PROSITE" id="PS51782">
    <property type="entry name" value="LYSM"/>
    <property type="match status" value="1"/>
</dbReference>
<keyword evidence="2" id="KW-1133">Transmembrane helix</keyword>
<feature type="region of interest" description="Disordered" evidence="1">
    <location>
        <begin position="175"/>
        <end position="268"/>
    </location>
</feature>
<dbReference type="Pfam" id="PF01476">
    <property type="entry name" value="LysM"/>
    <property type="match status" value="1"/>
</dbReference>
<organism evidence="4 5">
    <name type="scientific">Neptunicoccus cionae</name>
    <dbReference type="NCBI Taxonomy" id="2035344"/>
    <lineage>
        <taxon>Bacteria</taxon>
        <taxon>Pseudomonadati</taxon>
        <taxon>Pseudomonadota</taxon>
        <taxon>Alphaproteobacteria</taxon>
        <taxon>Rhodobacterales</taxon>
        <taxon>Paracoccaceae</taxon>
        <taxon>Neptunicoccus</taxon>
    </lineage>
</organism>
<sequence length="544" mass="56394">MSKLPSISVPIQIAIAGLTLAVIMALIVFLREPSPLELVPVMEETTTPEPAQQGAAVQEPTVPSVETAQRDTAVSDAPREQEPASNEADVNPVEDFALIGDETLEPADPADPVEAEETVAITAAVTKTAPLDTEVKADVVPVEENAAAPIKPEAQAESVVTTQTAAVTEPTAAVDVSAEDNSTSADTPETTDAAEGADAPATVSADEPLGPLDETDTAALEVASETGSQVEVAEPAVEPSPEVASNQAPPASASDVQLGTAQPEPTAAEPRFDLVRVDNSGATVIAGQAAPGAQVQVTLGNAPLETVRADQSGSFVAIVQLPAGDTPQTMGLEELRDGTVVSTSPQTVLVVPPQPDMPETSPTIVVADTQGAAVIQPGQPVVPEELSDDPLSLDTISYDQGGAVVLSGRGSGDQFVRVYVDNQPIQTEPVLQDGNWRVVLPAVDQGVHTLRVDQISKGGDVLSRVESPFKREAPAELAAAARNAPDQSTVIVQPGHTLWALAESRYGDGVKYVQIFSANRDRIKNADLIYPGQVFDLPEGADPK</sequence>
<accession>A0A916QYI8</accession>
<dbReference type="InterPro" id="IPR052196">
    <property type="entry name" value="Bact_Kbp"/>
</dbReference>
<evidence type="ECO:0000259" key="3">
    <source>
        <dbReference type="PROSITE" id="PS51782"/>
    </source>
</evidence>
<reference evidence="4" key="1">
    <citation type="journal article" date="2014" name="Int. J. Syst. Evol. Microbiol.">
        <title>Complete genome sequence of Corynebacterium casei LMG S-19264T (=DSM 44701T), isolated from a smear-ripened cheese.</title>
        <authorList>
            <consortium name="US DOE Joint Genome Institute (JGI-PGF)"/>
            <person name="Walter F."/>
            <person name="Albersmeier A."/>
            <person name="Kalinowski J."/>
            <person name="Ruckert C."/>
        </authorList>
    </citation>
    <scope>NUCLEOTIDE SEQUENCE</scope>
    <source>
        <strain evidence="4">CGMCC 1.15880</strain>
    </source>
</reference>
<evidence type="ECO:0000313" key="5">
    <source>
        <dbReference type="Proteomes" id="UP000628017"/>
    </source>
</evidence>
<dbReference type="InterPro" id="IPR036779">
    <property type="entry name" value="LysM_dom_sf"/>
</dbReference>
<dbReference type="CDD" id="cd00118">
    <property type="entry name" value="LysM"/>
    <property type="match status" value="1"/>
</dbReference>
<dbReference type="RefSeq" id="WP_188675206.1">
    <property type="nucleotide sequence ID" value="NZ_BMKA01000003.1"/>
</dbReference>
<feature type="compositionally biased region" description="Low complexity" evidence="1">
    <location>
        <begin position="230"/>
        <end position="245"/>
    </location>
</feature>
<dbReference type="PANTHER" id="PTHR34700:SF4">
    <property type="entry name" value="PHAGE-LIKE ELEMENT PBSX PROTEIN XKDP"/>
    <property type="match status" value="1"/>
</dbReference>
<keyword evidence="2" id="KW-0472">Membrane</keyword>
<dbReference type="AlphaFoldDB" id="A0A916QYI8"/>
<comment type="caution">
    <text evidence="4">The sequence shown here is derived from an EMBL/GenBank/DDBJ whole genome shotgun (WGS) entry which is preliminary data.</text>
</comment>
<dbReference type="PANTHER" id="PTHR34700">
    <property type="entry name" value="POTASSIUM BINDING PROTEIN KBP"/>
    <property type="match status" value="1"/>
</dbReference>
<feature type="region of interest" description="Disordered" evidence="1">
    <location>
        <begin position="45"/>
        <end position="93"/>
    </location>
</feature>
<dbReference type="EMBL" id="BMKA01000003">
    <property type="protein sequence ID" value="GGA21663.1"/>
    <property type="molecule type" value="Genomic_DNA"/>
</dbReference>
<dbReference type="Proteomes" id="UP000628017">
    <property type="component" value="Unassembled WGS sequence"/>
</dbReference>
<evidence type="ECO:0000313" key="4">
    <source>
        <dbReference type="EMBL" id="GGA21663.1"/>
    </source>
</evidence>
<protein>
    <recommendedName>
        <fullName evidence="3">LysM domain-containing protein</fullName>
    </recommendedName>
</protein>
<evidence type="ECO:0000256" key="1">
    <source>
        <dbReference type="SAM" id="MobiDB-lite"/>
    </source>
</evidence>
<feature type="compositionally biased region" description="Polar residues" evidence="1">
    <location>
        <begin position="246"/>
        <end position="260"/>
    </location>
</feature>
<gene>
    <name evidence="4" type="ORF">GCM10011498_22980</name>
</gene>
<keyword evidence="2" id="KW-0812">Transmembrane</keyword>
<dbReference type="Gene3D" id="3.10.350.10">
    <property type="entry name" value="LysM domain"/>
    <property type="match status" value="1"/>
</dbReference>
<reference evidence="4" key="2">
    <citation type="submission" date="2020-09" db="EMBL/GenBank/DDBJ databases">
        <authorList>
            <person name="Sun Q."/>
            <person name="Zhou Y."/>
        </authorList>
    </citation>
    <scope>NUCLEOTIDE SEQUENCE</scope>
    <source>
        <strain evidence="4">CGMCC 1.15880</strain>
    </source>
</reference>
<proteinExistence type="predicted"/>
<feature type="transmembrane region" description="Helical" evidence="2">
    <location>
        <begin position="7"/>
        <end position="30"/>
    </location>
</feature>